<dbReference type="AlphaFoldDB" id="A0A2P8F7P8"/>
<dbReference type="PANTHER" id="PTHR46825:SF9">
    <property type="entry name" value="BETA-LACTAMASE-RELATED DOMAIN-CONTAINING PROTEIN"/>
    <property type="match status" value="1"/>
</dbReference>
<dbReference type="InterPro" id="IPR001466">
    <property type="entry name" value="Beta-lactam-related"/>
</dbReference>
<feature type="domain" description="Beta-lactamase-related" evidence="1">
    <location>
        <begin position="1"/>
        <end position="235"/>
    </location>
</feature>
<name>A0A2P8F7P8_9RHOB</name>
<dbReference type="OrthoDB" id="5377981at2"/>
<evidence type="ECO:0000259" key="1">
    <source>
        <dbReference type="Pfam" id="PF00144"/>
    </source>
</evidence>
<dbReference type="InterPro" id="IPR012338">
    <property type="entry name" value="Beta-lactam/transpept-like"/>
</dbReference>
<dbReference type="InterPro" id="IPR050491">
    <property type="entry name" value="AmpC-like"/>
</dbReference>
<organism evidence="2 3">
    <name type="scientific">Shimia abyssi</name>
    <dbReference type="NCBI Taxonomy" id="1662395"/>
    <lineage>
        <taxon>Bacteria</taxon>
        <taxon>Pseudomonadati</taxon>
        <taxon>Pseudomonadota</taxon>
        <taxon>Alphaproteobacteria</taxon>
        <taxon>Rhodobacterales</taxon>
        <taxon>Roseobacteraceae</taxon>
    </lineage>
</organism>
<comment type="caution">
    <text evidence="2">The sequence shown here is derived from an EMBL/GenBank/DDBJ whole genome shotgun (WGS) entry which is preliminary data.</text>
</comment>
<keyword evidence="3" id="KW-1185">Reference proteome</keyword>
<dbReference type="EMBL" id="PYGJ01000015">
    <property type="protein sequence ID" value="PSL17743.1"/>
    <property type="molecule type" value="Genomic_DNA"/>
</dbReference>
<protein>
    <submittedName>
        <fullName evidence="2">Beta-lactamase</fullName>
    </submittedName>
</protein>
<dbReference type="PANTHER" id="PTHR46825">
    <property type="entry name" value="D-ALANYL-D-ALANINE-CARBOXYPEPTIDASE/ENDOPEPTIDASE AMPH"/>
    <property type="match status" value="1"/>
</dbReference>
<dbReference type="Pfam" id="PF00144">
    <property type="entry name" value="Beta-lactamase"/>
    <property type="match status" value="1"/>
</dbReference>
<evidence type="ECO:0000313" key="3">
    <source>
        <dbReference type="Proteomes" id="UP000240418"/>
    </source>
</evidence>
<reference evidence="2 3" key="1">
    <citation type="submission" date="2018-03" db="EMBL/GenBank/DDBJ databases">
        <title>Genomic Encyclopedia of Archaeal and Bacterial Type Strains, Phase II (KMG-II): from individual species to whole genera.</title>
        <authorList>
            <person name="Goeker M."/>
        </authorList>
    </citation>
    <scope>NUCLEOTIDE SEQUENCE [LARGE SCALE GENOMIC DNA]</scope>
    <source>
        <strain evidence="2 3">DSM 100673</strain>
    </source>
</reference>
<gene>
    <name evidence="2" type="ORF">CLV88_11590</name>
</gene>
<dbReference type="SUPFAM" id="SSF56601">
    <property type="entry name" value="beta-lactamase/transpeptidase-like"/>
    <property type="match status" value="1"/>
</dbReference>
<dbReference type="Proteomes" id="UP000240418">
    <property type="component" value="Unassembled WGS sequence"/>
</dbReference>
<dbReference type="Gene3D" id="3.40.710.10">
    <property type="entry name" value="DD-peptidase/beta-lactamase superfamily"/>
    <property type="match status" value="1"/>
</dbReference>
<proteinExistence type="predicted"/>
<evidence type="ECO:0000313" key="2">
    <source>
        <dbReference type="EMBL" id="PSL17743.1"/>
    </source>
</evidence>
<sequence>MRHTSGLQDTVPAVFGWLQYDENLPNQTEFLRQKMPAYRDFRFQPGDYRSYSNLGYMLLGAIIEAKTGQAYEDAVFERVLEPAGMASSSFVFSAPQSENEAPGSPPIGACLHAVASPFCRCQRSGQGAGRSDLVANRVNVKATPPTGLIASAHDAARLGAVTLAKGPVLQVDDTVRLMVAQDPEDFPLGWFERDVAAQRLQHRGGGPGFVAVVRVYPAQGLSIAVLASGTDAPVTDIADVVAQSLGGEE</sequence>
<accession>A0A2P8F7P8</accession>